<dbReference type="InterPro" id="IPR023401">
    <property type="entry name" value="ODC_N"/>
</dbReference>
<dbReference type="RefSeq" id="WP_014378231.1">
    <property type="nucleotide sequence ID" value="NC_016943.1"/>
</dbReference>
<evidence type="ECO:0000313" key="2">
    <source>
        <dbReference type="Proteomes" id="UP000007517"/>
    </source>
</evidence>
<keyword evidence="1" id="KW-0456">Lyase</keyword>
<dbReference type="Pfam" id="PF02423">
    <property type="entry name" value="OCD_Mu_crystall"/>
    <property type="match status" value="1"/>
</dbReference>
<proteinExistence type="predicted"/>
<dbReference type="EC" id="4.3.1.12" evidence="1"/>
<gene>
    <name evidence="1" type="ordered locus">BLASA_4561</name>
</gene>
<dbReference type="Gene3D" id="3.30.1780.10">
    <property type="entry name" value="ornithine cyclodeaminase, domain 1"/>
    <property type="match status" value="1"/>
</dbReference>
<dbReference type="SUPFAM" id="SSF51735">
    <property type="entry name" value="NAD(P)-binding Rossmann-fold domains"/>
    <property type="match status" value="1"/>
</dbReference>
<dbReference type="GO" id="GO:0008473">
    <property type="term" value="F:ornithine cyclodeaminase activity"/>
    <property type="evidence" value="ECO:0007669"/>
    <property type="project" value="UniProtKB-EC"/>
</dbReference>
<sequence length="329" mass="34189">MIEQDTTRVRVVSAEEVERFGGSRLALGAARTAARVVREPGSEVRRMNFRLPGGWMRILGAALPSIGVFGYKEFHYSPGGTLRYAIHLFSTEDGRPLGIVDAALITTLRTAAAATAAATAFYDGRTEPLTVGVIGSGAEAQAGLRALASALPVAEARVSSRNEVNRQAFADRMSAELGIPVIPVAEGAAAAVGADAAYLATNSGGKVVAGLEILAGVPLVLSIGSTMPDQRELHADVLAKADVLVIDTPDVLEESGDALDALGGGLDPARALLLGDYLGAAPASGSTVYKSIGSPEQDIVLAWEIVSLLEDQQHPGRVIDSLTDIKRNL</sequence>
<dbReference type="InterPro" id="IPR003462">
    <property type="entry name" value="ODC_Mu_crystall"/>
</dbReference>
<reference evidence="2" key="2">
    <citation type="submission" date="2012-02" db="EMBL/GenBank/DDBJ databases">
        <title>Complete genome sequence of Blastococcus saxobsidens strain DD2.</title>
        <authorList>
            <person name="Genoscope."/>
        </authorList>
    </citation>
    <scope>NUCLEOTIDE SEQUENCE [LARGE SCALE GENOMIC DNA]</scope>
    <source>
        <strain evidence="2">DD2</strain>
    </source>
</reference>
<dbReference type="EMBL" id="FO117623">
    <property type="protein sequence ID" value="CCG05364.1"/>
    <property type="molecule type" value="Genomic_DNA"/>
</dbReference>
<dbReference type="PANTHER" id="PTHR13812">
    <property type="entry name" value="KETIMINE REDUCTASE MU-CRYSTALLIN"/>
    <property type="match status" value="1"/>
</dbReference>
<dbReference type="Gene3D" id="3.40.50.720">
    <property type="entry name" value="NAD(P)-binding Rossmann-like Domain"/>
    <property type="match status" value="1"/>
</dbReference>
<dbReference type="GO" id="GO:0005737">
    <property type="term" value="C:cytoplasm"/>
    <property type="evidence" value="ECO:0007669"/>
    <property type="project" value="TreeGrafter"/>
</dbReference>
<evidence type="ECO:0000313" key="1">
    <source>
        <dbReference type="EMBL" id="CCG05364.1"/>
    </source>
</evidence>
<accession>H6RQJ6</accession>
<dbReference type="STRING" id="1146883.BLASA_4561"/>
<name>H6RQJ6_BLASD</name>
<dbReference type="InterPro" id="IPR036291">
    <property type="entry name" value="NAD(P)-bd_dom_sf"/>
</dbReference>
<dbReference type="eggNOG" id="COG2423">
    <property type="taxonomic scope" value="Bacteria"/>
</dbReference>
<organism evidence="1 2">
    <name type="scientific">Blastococcus saxobsidens (strain DD2)</name>
    <dbReference type="NCBI Taxonomy" id="1146883"/>
    <lineage>
        <taxon>Bacteria</taxon>
        <taxon>Bacillati</taxon>
        <taxon>Actinomycetota</taxon>
        <taxon>Actinomycetes</taxon>
        <taxon>Geodermatophilales</taxon>
        <taxon>Geodermatophilaceae</taxon>
        <taxon>Blastococcus</taxon>
    </lineage>
</organism>
<dbReference type="HOGENOM" id="CLU_042088_2_1_11"/>
<dbReference type="OrthoDB" id="7209364at2"/>
<dbReference type="AlphaFoldDB" id="H6RQJ6"/>
<dbReference type="KEGG" id="bsd:BLASA_4561"/>
<reference evidence="1 2" key="1">
    <citation type="journal article" date="2012" name="J. Bacteriol.">
        <title>Genome Sequence of Blastococcus saxobsidens DD2, a Stone-Inhabiting Bacterium.</title>
        <authorList>
            <person name="Chouaia B."/>
            <person name="Crotti E."/>
            <person name="Brusetti L."/>
            <person name="Daffonchio D."/>
            <person name="Essoussi I."/>
            <person name="Nouioui I."/>
            <person name="Sbissi I."/>
            <person name="Ghodhbane-Gtari F."/>
            <person name="Gtari M."/>
            <person name="Vacherie B."/>
            <person name="Barbe V."/>
            <person name="Medigue C."/>
            <person name="Gury J."/>
            <person name="Pujic P."/>
            <person name="Normand P."/>
        </authorList>
    </citation>
    <scope>NUCLEOTIDE SEQUENCE [LARGE SCALE GENOMIC DNA]</scope>
    <source>
        <strain evidence="1 2">DD2</strain>
    </source>
</reference>
<keyword evidence="2" id="KW-1185">Reference proteome</keyword>
<dbReference type="PANTHER" id="PTHR13812:SF19">
    <property type="entry name" value="KETIMINE REDUCTASE MU-CRYSTALLIN"/>
    <property type="match status" value="1"/>
</dbReference>
<dbReference type="Proteomes" id="UP000007517">
    <property type="component" value="Chromosome"/>
</dbReference>
<protein>
    <submittedName>
        <fullName evidence="1">Ornithine cyclodeaminase</fullName>
        <ecNumber evidence="1">4.3.1.12</ecNumber>
    </submittedName>
</protein>